<dbReference type="EMBL" id="JAAAUY010000173">
    <property type="protein sequence ID" value="KAF9333970.1"/>
    <property type="molecule type" value="Genomic_DNA"/>
</dbReference>
<dbReference type="Proteomes" id="UP000696485">
    <property type="component" value="Unassembled WGS sequence"/>
</dbReference>
<comment type="subcellular location">
    <subcellularLocation>
        <location evidence="1">Nucleus</location>
    </subcellularLocation>
</comment>
<feature type="region of interest" description="Disordered" evidence="9">
    <location>
        <begin position="1915"/>
        <end position="1936"/>
    </location>
</feature>
<dbReference type="SUPFAM" id="SSF47769">
    <property type="entry name" value="SAM/Pointed domain"/>
    <property type="match status" value="1"/>
</dbReference>
<feature type="compositionally biased region" description="Acidic residues" evidence="9">
    <location>
        <begin position="701"/>
        <end position="713"/>
    </location>
</feature>
<dbReference type="InterPro" id="IPR044574">
    <property type="entry name" value="ARIP4-like"/>
</dbReference>
<organism evidence="13 14">
    <name type="scientific">Podila minutissima</name>
    <dbReference type="NCBI Taxonomy" id="64525"/>
    <lineage>
        <taxon>Eukaryota</taxon>
        <taxon>Fungi</taxon>
        <taxon>Fungi incertae sedis</taxon>
        <taxon>Mucoromycota</taxon>
        <taxon>Mortierellomycotina</taxon>
        <taxon>Mortierellomycetes</taxon>
        <taxon>Mortierellales</taxon>
        <taxon>Mortierellaceae</taxon>
        <taxon>Podila</taxon>
    </lineage>
</organism>
<comment type="caution">
    <text evidence="13">The sequence shown here is derived from an EMBL/GenBank/DDBJ whole genome shotgun (WGS) entry which is preliminary data.</text>
</comment>
<evidence type="ECO:0000313" key="13">
    <source>
        <dbReference type="EMBL" id="KAF9333970.1"/>
    </source>
</evidence>
<gene>
    <name evidence="13" type="ORF">BG006_002902</name>
</gene>
<dbReference type="InterPro" id="IPR000330">
    <property type="entry name" value="SNF2_N"/>
</dbReference>
<dbReference type="Gene3D" id="3.40.50.300">
    <property type="entry name" value="P-loop containing nucleotide triphosphate hydrolases"/>
    <property type="match status" value="1"/>
</dbReference>
<protein>
    <submittedName>
        <fullName evidence="13">Uncharacterized protein</fullName>
    </submittedName>
</protein>
<dbReference type="InterPro" id="IPR049730">
    <property type="entry name" value="SNF2/RAD54-like_C"/>
</dbReference>
<feature type="compositionally biased region" description="Low complexity" evidence="9">
    <location>
        <begin position="1121"/>
        <end position="1130"/>
    </location>
</feature>
<keyword evidence="7" id="KW-0238">DNA-binding</keyword>
<dbReference type="PROSITE" id="PS51194">
    <property type="entry name" value="HELICASE_CTER"/>
    <property type="match status" value="1"/>
</dbReference>
<reference evidence="13" key="1">
    <citation type="journal article" date="2020" name="Fungal Divers.">
        <title>Resolving the Mortierellaceae phylogeny through synthesis of multi-gene phylogenetics and phylogenomics.</title>
        <authorList>
            <person name="Vandepol N."/>
            <person name="Liber J."/>
            <person name="Desiro A."/>
            <person name="Na H."/>
            <person name="Kennedy M."/>
            <person name="Barry K."/>
            <person name="Grigoriev I.V."/>
            <person name="Miller A.N."/>
            <person name="O'Donnell K."/>
            <person name="Stajich J.E."/>
            <person name="Bonito G."/>
        </authorList>
    </citation>
    <scope>NUCLEOTIDE SEQUENCE</scope>
    <source>
        <strain evidence="13">NVP1</strain>
    </source>
</reference>
<dbReference type="Pfam" id="PF00176">
    <property type="entry name" value="SNF2-rel_dom"/>
    <property type="match status" value="1"/>
</dbReference>
<evidence type="ECO:0000313" key="14">
    <source>
        <dbReference type="Proteomes" id="UP000696485"/>
    </source>
</evidence>
<evidence type="ECO:0000256" key="7">
    <source>
        <dbReference type="ARBA" id="ARBA00023125"/>
    </source>
</evidence>
<feature type="region of interest" description="Disordered" evidence="9">
    <location>
        <begin position="701"/>
        <end position="917"/>
    </location>
</feature>
<dbReference type="GO" id="GO:0005524">
    <property type="term" value="F:ATP binding"/>
    <property type="evidence" value="ECO:0007669"/>
    <property type="project" value="UniProtKB-KW"/>
</dbReference>
<dbReference type="InterPro" id="IPR056026">
    <property type="entry name" value="DUF7607"/>
</dbReference>
<dbReference type="InterPro" id="IPR014001">
    <property type="entry name" value="Helicase_ATP-bd"/>
</dbReference>
<evidence type="ECO:0000256" key="8">
    <source>
        <dbReference type="ARBA" id="ARBA00023242"/>
    </source>
</evidence>
<dbReference type="InterPro" id="IPR001650">
    <property type="entry name" value="Helicase_C-like"/>
</dbReference>
<feature type="compositionally biased region" description="Polar residues" evidence="9">
    <location>
        <begin position="199"/>
        <end position="212"/>
    </location>
</feature>
<feature type="compositionally biased region" description="Basic and acidic residues" evidence="9">
    <location>
        <begin position="730"/>
        <end position="743"/>
    </location>
</feature>
<keyword evidence="4" id="KW-0378">Hydrolase</keyword>
<dbReference type="InterPro" id="IPR001660">
    <property type="entry name" value="SAM"/>
</dbReference>
<feature type="compositionally biased region" description="Basic and acidic residues" evidence="9">
    <location>
        <begin position="1001"/>
        <end position="1037"/>
    </location>
</feature>
<dbReference type="Pfam" id="PF07647">
    <property type="entry name" value="SAM_2"/>
    <property type="match status" value="1"/>
</dbReference>
<dbReference type="Pfam" id="PF00271">
    <property type="entry name" value="Helicase_C"/>
    <property type="match status" value="1"/>
</dbReference>
<feature type="domain" description="Helicase C-terminal" evidence="12">
    <location>
        <begin position="1675"/>
        <end position="1836"/>
    </location>
</feature>
<feature type="compositionally biased region" description="Basic and acidic residues" evidence="9">
    <location>
        <begin position="852"/>
        <end position="861"/>
    </location>
</feature>
<feature type="compositionally biased region" description="Polar residues" evidence="9">
    <location>
        <begin position="878"/>
        <end position="891"/>
    </location>
</feature>
<dbReference type="CDD" id="cd18007">
    <property type="entry name" value="DEXHc_ATRX-like"/>
    <property type="match status" value="1"/>
</dbReference>
<dbReference type="Gene3D" id="3.40.50.10810">
    <property type="entry name" value="Tandem AAA-ATPase domain"/>
    <property type="match status" value="1"/>
</dbReference>
<feature type="domain" description="SAM" evidence="10">
    <location>
        <begin position="9"/>
        <end position="76"/>
    </location>
</feature>
<dbReference type="InterPro" id="IPR038718">
    <property type="entry name" value="SNF2-like_sf"/>
</dbReference>
<feature type="compositionally biased region" description="Basic residues" evidence="9">
    <location>
        <begin position="1106"/>
        <end position="1117"/>
    </location>
</feature>
<keyword evidence="14" id="KW-1185">Reference proteome</keyword>
<evidence type="ECO:0000256" key="1">
    <source>
        <dbReference type="ARBA" id="ARBA00004123"/>
    </source>
</evidence>
<dbReference type="SUPFAM" id="SSF52540">
    <property type="entry name" value="P-loop containing nucleoside triphosphate hydrolases"/>
    <property type="match status" value="2"/>
</dbReference>
<evidence type="ECO:0000256" key="3">
    <source>
        <dbReference type="ARBA" id="ARBA00022741"/>
    </source>
</evidence>
<evidence type="ECO:0000256" key="9">
    <source>
        <dbReference type="SAM" id="MobiDB-lite"/>
    </source>
</evidence>
<evidence type="ECO:0000259" key="12">
    <source>
        <dbReference type="PROSITE" id="PS51194"/>
    </source>
</evidence>
<feature type="domain" description="Helicase ATP-binding" evidence="11">
    <location>
        <begin position="1255"/>
        <end position="1453"/>
    </location>
</feature>
<feature type="region of interest" description="Disordered" evidence="9">
    <location>
        <begin position="1001"/>
        <end position="1079"/>
    </location>
</feature>
<dbReference type="CDD" id="cd18793">
    <property type="entry name" value="SF2_C_SNF"/>
    <property type="match status" value="1"/>
</dbReference>
<dbReference type="GO" id="GO:0003677">
    <property type="term" value="F:DNA binding"/>
    <property type="evidence" value="ECO:0007669"/>
    <property type="project" value="UniProtKB-KW"/>
</dbReference>
<feature type="compositionally biased region" description="Acidic residues" evidence="9">
    <location>
        <begin position="160"/>
        <end position="173"/>
    </location>
</feature>
<dbReference type="PROSITE" id="PS50105">
    <property type="entry name" value="SAM_DOMAIN"/>
    <property type="match status" value="1"/>
</dbReference>
<dbReference type="Pfam" id="PF24580">
    <property type="entry name" value="DUF7607"/>
    <property type="match status" value="1"/>
</dbReference>
<dbReference type="GO" id="GO:0004386">
    <property type="term" value="F:helicase activity"/>
    <property type="evidence" value="ECO:0007669"/>
    <property type="project" value="UniProtKB-KW"/>
</dbReference>
<keyword evidence="6" id="KW-0067">ATP-binding</keyword>
<evidence type="ECO:0000256" key="2">
    <source>
        <dbReference type="ARBA" id="ARBA00007025"/>
    </source>
</evidence>
<feature type="compositionally biased region" description="Polar residues" evidence="9">
    <location>
        <begin position="1043"/>
        <end position="1065"/>
    </location>
</feature>
<dbReference type="PANTHER" id="PTHR45797">
    <property type="entry name" value="RAD54-LIKE"/>
    <property type="match status" value="1"/>
</dbReference>
<dbReference type="Gene3D" id="1.10.150.50">
    <property type="entry name" value="Transcription Factor, Ets-1"/>
    <property type="match status" value="1"/>
</dbReference>
<evidence type="ECO:0000259" key="10">
    <source>
        <dbReference type="PROSITE" id="PS50105"/>
    </source>
</evidence>
<feature type="region of interest" description="Disordered" evidence="9">
    <location>
        <begin position="147"/>
        <end position="212"/>
    </location>
</feature>
<dbReference type="GO" id="GO:0016887">
    <property type="term" value="F:ATP hydrolysis activity"/>
    <property type="evidence" value="ECO:0007669"/>
    <property type="project" value="InterPro"/>
</dbReference>
<feature type="region of interest" description="Disordered" evidence="9">
    <location>
        <begin position="1095"/>
        <end position="1176"/>
    </location>
</feature>
<dbReference type="InterPro" id="IPR027417">
    <property type="entry name" value="P-loop_NTPase"/>
</dbReference>
<evidence type="ECO:0000256" key="4">
    <source>
        <dbReference type="ARBA" id="ARBA00022801"/>
    </source>
</evidence>
<dbReference type="PANTHER" id="PTHR45797:SF1">
    <property type="entry name" value="HELICASE ARIP4"/>
    <property type="match status" value="1"/>
</dbReference>
<feature type="region of interest" description="Disordered" evidence="9">
    <location>
        <begin position="248"/>
        <end position="332"/>
    </location>
</feature>
<feature type="compositionally biased region" description="Polar residues" evidence="9">
    <location>
        <begin position="248"/>
        <end position="280"/>
    </location>
</feature>
<sequence length="2111" mass="236672">MDANDPYTWDAEATAKWLGTTFHLPQETLQLFIEQEVDGEVLLNHLDDEALKTEFGFKIYGVRCRMLKQIRMLKGDNTSTPTLTVGRNRSPAITGRMAGLNIVGAPFTLSTPLLHGAQRLDVDYAALDEQEPLVMLSNPLQISGPRHAKFNPIREHPLEDADSDDVSDISLMDDSERSSDNDIGISDGSDDSVDIRESQPLSMRVQSERVLQTPHNLSDKYFSTTLPSTAIKKRISPILVSSAITSVTEPPLVSTSTPPTNPSRQSSTLPIHQASNTTVYTKPPTDDVLSSRTSSSPITHRRTIAPTLVQDHTDHTAPAPMHPSPRKDRKGTYLPQMGFTLAKIFYNRDGTRLESESDSNDWTIRPTRAQRRSMQSGYKRLVQQNLKRIFREPPIFDLPEHTVYAPLKRKDRNVPVTVVSKSTISPTITASTWDQMFQELASSTIRVKLQTDDMISFDFKAATKGHAKTREQSVVQQGDDFLYPAYGESDASAYTTDEELHKQVAREERESMKQKFKALRPHPKKRPLPIADVEQLVTQYVMDRGDRWGRIEQPKLISKRQKIYDAPNGRKFELDLLRKEINQLKDKRLQDAIGAMMTTTYHTTAEVLRACKALDHTIDLISLDQWKVEVLNGSNPSLDPPQIETMPAYVPKGAPRVIRTRKVSIDLEEQRQRELDKAFIEDDINVDISDDSAAEFEYGAAEDIDMEDADVPSEPELAKESSVWQSHTTPEVRQEPSKKDNRKYPTSAYTDSPQDQVGKKRKTRDASPIEITTKKPRDYSNVDVIVIEDEDVNNDPMASPNEDATVPTSMLGSHKVSVNTDPSEQPLSRQASKKVPRDDRSPRKSSSSRDTSTVDKKRARESNYSSPQFELGMEKDPSSSWSSRRIQQKNDTAMDIDPQPSQAGEPKPTPRKEMETPNWMEVLDLDTLPDKLRAFRRCKSRAQRFPDMEPLLSAYQEYIEWIELDVEDNLSVKKFIAWKRQGHTTNEYRKQAVLAAKELAEKEEKERRDKEQRDRDRKDEERRKKARREKEKEKEQEQEQENEASFQQPSSSTSGKTPFSRQRSILSIDDDTEDEVLMTGKSEILEIDEVMMEGKTEIHEAGKGKGTSRRIVRKRRRVDAGSSGSLSSDSEPTFKKRARPAHRFGDTDDDSSSDSDSNPGPTRTRRPRAAVSMKDEAEHVLRIRKDAEKNELELQKRIKDQERRGQIQSTMTASGTGAILINRGHKKTEKSVPIPDFLLEHLKPHQIDGIVFMWKNVVMFDNGCILAHSMGLGKTFQVISFIYILLSEIQAGNKDIPKKLRAGRVMLLVPPIVLDNWGDEFNKWIPESEQHVVNVTRLPSNDRSTISRLAILEQWYTKGGVLLLSYDLFRNLSDPPSSTPYLQGELDRIRQLLLKPGASITIADEGHTIKNAEAKISIAVSKIQTTARVILTGYPLQNRLEEYWCMVDFVWPNYLGDLQTFKHNYIRPIQGGLYPDSSGNDKKVSAKKLKVLTELIKHFVMRRDQSILRATLPKKVEFVISCKLTPMQYELYQRYLAVAGRNQSGILAVYHVFSVICNHPAIFRSVVGSVKEKVRTHMMQSPPTIAGPLMPTTSAIAASSDNVPVSDNALVSAGDGAALGDNVEAAINLENDDELGTLAIERAISQSQEITKEEDWSKILTSNVVSVANSFKMKILLDILVECKKIKEKVLVFSRSIPTLDFVEHLLETMGSFRYLRMDGQTAVSDRQGMINHFNAKEYDLFLVSSGSGSQGINLVSANRVVIIDVGWNPSIDEQSVARAFRYGQTRKVFVYRLQTHGTFESKVYKNNLQKLSLANRVVDKKNIAKNFTKQELNSYFEPPPKANPEWSTADNISRLLGQPDMNDAVLAKVIEQNRECLTNVVPTTDLIREEMSDLTEADLEDIEKMIIEERVRIQAKPGQPPPPRNGAYGPLPGLPGKPGLPGQPGAQAVVAGHLMPTTATLLSTLPSQPGPLAPQPQHAPNVQHVSTAHYVLPSVMGASQSVALQRPSPYVSAARYGPPSMASSFLLDAVHGASPSPMTGTIVVPPRIEDNSLPGLTTEAPAPTVSALTQPGAGMAASATISPVQEMQDMEKQIRQLNKDFVNTYVKDTV</sequence>
<dbReference type="SMART" id="SM00487">
    <property type="entry name" value="DEXDc"/>
    <property type="match status" value="1"/>
</dbReference>
<proteinExistence type="inferred from homology"/>
<dbReference type="SMART" id="SM00490">
    <property type="entry name" value="HELICc"/>
    <property type="match status" value="1"/>
</dbReference>
<name>A0A9P5VN65_9FUNG</name>
<keyword evidence="8" id="KW-0539">Nucleus</keyword>
<evidence type="ECO:0000259" key="11">
    <source>
        <dbReference type="PROSITE" id="PS51192"/>
    </source>
</evidence>
<dbReference type="GO" id="GO:0005634">
    <property type="term" value="C:nucleus"/>
    <property type="evidence" value="ECO:0007669"/>
    <property type="project" value="UniProtKB-SubCell"/>
</dbReference>
<dbReference type="InterPro" id="IPR013761">
    <property type="entry name" value="SAM/pointed_sf"/>
</dbReference>
<keyword evidence="5" id="KW-0347">Helicase</keyword>
<feature type="compositionally biased region" description="Polar residues" evidence="9">
    <location>
        <begin position="288"/>
        <end position="298"/>
    </location>
</feature>
<keyword evidence="3" id="KW-0547">Nucleotide-binding</keyword>
<feature type="compositionally biased region" description="Basic and acidic residues" evidence="9">
    <location>
        <begin position="764"/>
        <end position="780"/>
    </location>
</feature>
<dbReference type="PROSITE" id="PS51192">
    <property type="entry name" value="HELICASE_ATP_BIND_1"/>
    <property type="match status" value="1"/>
</dbReference>
<evidence type="ECO:0000256" key="6">
    <source>
        <dbReference type="ARBA" id="ARBA00022840"/>
    </source>
</evidence>
<accession>A0A9P5VN65</accession>
<feature type="compositionally biased region" description="Polar residues" evidence="9">
    <location>
        <begin position="806"/>
        <end position="830"/>
    </location>
</feature>
<evidence type="ECO:0000256" key="5">
    <source>
        <dbReference type="ARBA" id="ARBA00022806"/>
    </source>
</evidence>
<comment type="similarity">
    <text evidence="2">Belongs to the SNF2/RAD54 helicase family.</text>
</comment>